<evidence type="ECO:0000256" key="3">
    <source>
        <dbReference type="ARBA" id="ARBA00023004"/>
    </source>
</evidence>
<gene>
    <name evidence="6" type="ordered locus">Acid_6080</name>
</gene>
<dbReference type="InterPro" id="IPR015943">
    <property type="entry name" value="WD40/YVTN_repeat-like_dom_sf"/>
</dbReference>
<dbReference type="SUPFAM" id="SSF46626">
    <property type="entry name" value="Cytochrome c"/>
    <property type="match status" value="2"/>
</dbReference>
<name>Q01TK7_SOLUE</name>
<keyword evidence="3 4" id="KW-0408">Iron</keyword>
<dbReference type="PROSITE" id="PS51007">
    <property type="entry name" value="CYTC"/>
    <property type="match status" value="1"/>
</dbReference>
<evidence type="ECO:0000256" key="2">
    <source>
        <dbReference type="ARBA" id="ARBA00022723"/>
    </source>
</evidence>
<dbReference type="eggNOG" id="COG1858">
    <property type="taxonomic scope" value="Bacteria"/>
</dbReference>
<dbReference type="EMBL" id="CP000473">
    <property type="protein sequence ID" value="ABJ87013.1"/>
    <property type="molecule type" value="Genomic_DNA"/>
</dbReference>
<dbReference type="InterPro" id="IPR036909">
    <property type="entry name" value="Cyt_c-like_dom_sf"/>
</dbReference>
<feature type="domain" description="Cytochrome c" evidence="5">
    <location>
        <begin position="499"/>
        <end position="611"/>
    </location>
</feature>
<dbReference type="InterPro" id="IPR011964">
    <property type="entry name" value="YVTN_b-propeller_repeat"/>
</dbReference>
<evidence type="ECO:0000313" key="6">
    <source>
        <dbReference type="EMBL" id="ABJ87013.1"/>
    </source>
</evidence>
<dbReference type="GO" id="GO:0020037">
    <property type="term" value="F:heme binding"/>
    <property type="evidence" value="ECO:0007669"/>
    <property type="project" value="InterPro"/>
</dbReference>
<dbReference type="KEGG" id="sus:Acid_6080"/>
<keyword evidence="2 4" id="KW-0479">Metal-binding</keyword>
<evidence type="ECO:0000259" key="5">
    <source>
        <dbReference type="PROSITE" id="PS51007"/>
    </source>
</evidence>
<dbReference type="SUPFAM" id="SSF50969">
    <property type="entry name" value="YVTN repeat-like/Quinoprotein amine dehydrogenase"/>
    <property type="match status" value="1"/>
</dbReference>
<proteinExistence type="predicted"/>
<keyword evidence="1 4" id="KW-0349">Heme</keyword>
<dbReference type="AlphaFoldDB" id="Q01TK7"/>
<dbReference type="PANTHER" id="PTHR47197">
    <property type="entry name" value="PROTEIN NIRF"/>
    <property type="match status" value="1"/>
</dbReference>
<dbReference type="GO" id="GO:0046872">
    <property type="term" value="F:metal ion binding"/>
    <property type="evidence" value="ECO:0007669"/>
    <property type="project" value="UniProtKB-KW"/>
</dbReference>
<organism evidence="6">
    <name type="scientific">Solibacter usitatus (strain Ellin6076)</name>
    <dbReference type="NCBI Taxonomy" id="234267"/>
    <lineage>
        <taxon>Bacteria</taxon>
        <taxon>Pseudomonadati</taxon>
        <taxon>Acidobacteriota</taxon>
        <taxon>Terriglobia</taxon>
        <taxon>Bryobacterales</taxon>
        <taxon>Solibacteraceae</taxon>
        <taxon>Candidatus Solibacter</taxon>
    </lineage>
</organism>
<sequence length="611" mass="66536" precursor="true">MRLLAGFVFASLLWAQPQPEGKRYPSPDDMVISPDGKRLYVACGQSDELVVVDRALQVVAGRVRVGRVPRGVTVSADGARVYVANSWSDTVSEVDAVSLRVLRNLRAGFEPIGVALDPAGFLYVANRLGDDVSVIDLESGVDVRRLVAGRGASWITASGPRIFVTHVYPNSGHFRGQPESEITEIDAKSQLVASRLRLHNAAGVFHVALSGDGRLGIATLMRPKNLIPLAHVEHGWAFGNSIALFGEDIGGSAQIPVQLPMDEIESFFSLPFGVAIAADKSRAYVSASGSDEVAILDLRHLVEAARAPEAAEIANDLSASARYVVARVPVGRNPRSIVLSPDGGTLYVANRLDDSISVVNTSRAGVIATIPLGAPAELTGIRRGERLFYSSKYSWGHQFGCANCHIDSTFDGLSWDLEPDGFGVDILDNRALEEIGETAPYKWNGGNPDLQTECGPRTERFFFRSEGFRGANLEDLVSYIKSIPLRPNRYRLPDGELTPAQERGQTIFQRTTRKNGTPIPDELQCFVCHSGPFFTNQAMADVGTGKPTDRSPMLDVPQLTNVVYSAPYLHDGSARTLEEIWTIFNPNDKHGVTNDLTKDELNDLIEYLRIL</sequence>
<reference evidence="6" key="1">
    <citation type="submission" date="2006-10" db="EMBL/GenBank/DDBJ databases">
        <title>Complete sequence of Solibacter usitatus Ellin6076.</title>
        <authorList>
            <consortium name="US DOE Joint Genome Institute"/>
            <person name="Copeland A."/>
            <person name="Lucas S."/>
            <person name="Lapidus A."/>
            <person name="Barry K."/>
            <person name="Detter J.C."/>
            <person name="Glavina del Rio T."/>
            <person name="Hammon N."/>
            <person name="Israni S."/>
            <person name="Dalin E."/>
            <person name="Tice H."/>
            <person name="Pitluck S."/>
            <person name="Thompson L.S."/>
            <person name="Brettin T."/>
            <person name="Bruce D."/>
            <person name="Han C."/>
            <person name="Tapia R."/>
            <person name="Gilna P."/>
            <person name="Schmutz J."/>
            <person name="Larimer F."/>
            <person name="Land M."/>
            <person name="Hauser L."/>
            <person name="Kyrpides N."/>
            <person name="Mikhailova N."/>
            <person name="Janssen P.H."/>
            <person name="Kuske C.R."/>
            <person name="Richardson P."/>
        </authorList>
    </citation>
    <scope>NUCLEOTIDE SEQUENCE</scope>
    <source>
        <strain evidence="6">Ellin6076</strain>
    </source>
</reference>
<dbReference type="InterPro" id="IPR011044">
    <property type="entry name" value="Quino_amine_DH_bsu"/>
</dbReference>
<dbReference type="InterPro" id="IPR051200">
    <property type="entry name" value="Host-pathogen_enzymatic-act"/>
</dbReference>
<dbReference type="eggNOG" id="COG3391">
    <property type="taxonomic scope" value="Bacteria"/>
</dbReference>
<protein>
    <submittedName>
        <fullName evidence="6">40-residue YVTN family beta-propeller repeat protein</fullName>
    </submittedName>
</protein>
<dbReference type="GO" id="GO:0009055">
    <property type="term" value="F:electron transfer activity"/>
    <property type="evidence" value="ECO:0007669"/>
    <property type="project" value="InterPro"/>
</dbReference>
<evidence type="ECO:0000256" key="1">
    <source>
        <dbReference type="ARBA" id="ARBA00022617"/>
    </source>
</evidence>
<dbReference type="STRING" id="234267.Acid_6080"/>
<dbReference type="PANTHER" id="PTHR47197:SF3">
    <property type="entry name" value="DIHYDRO-HEME D1 DEHYDROGENASE"/>
    <property type="match status" value="1"/>
</dbReference>
<dbReference type="HOGENOM" id="CLU_019300_0_0_0"/>
<evidence type="ECO:0000256" key="4">
    <source>
        <dbReference type="PROSITE-ProRule" id="PRU00433"/>
    </source>
</evidence>
<dbReference type="Gene3D" id="2.130.10.10">
    <property type="entry name" value="YVTN repeat-like/Quinoprotein amine dehydrogenase"/>
    <property type="match status" value="1"/>
</dbReference>
<dbReference type="InterPro" id="IPR009056">
    <property type="entry name" value="Cyt_c-like_dom"/>
</dbReference>
<dbReference type="NCBIfam" id="TIGR02276">
    <property type="entry name" value="beta_rpt_yvtn"/>
    <property type="match status" value="2"/>
</dbReference>
<dbReference type="OrthoDB" id="9772811at2"/>
<dbReference type="InParanoid" id="Q01TK7"/>
<dbReference type="Gene3D" id="1.10.760.10">
    <property type="entry name" value="Cytochrome c-like domain"/>
    <property type="match status" value="1"/>
</dbReference>
<accession>Q01TK7</accession>